<protein>
    <submittedName>
        <fullName evidence="1">Histidine phosphatase superfamily (Branch 1)</fullName>
    </submittedName>
</protein>
<sequence>MAGTATRHLYLVRHGEAAGEDDDSTLTEAGRRQAQLLRWTGFPPELRV</sequence>
<accession>A0A1K2AUU3</accession>
<evidence type="ECO:0000313" key="2">
    <source>
        <dbReference type="Proteomes" id="UP000181909"/>
    </source>
</evidence>
<dbReference type="InterPro" id="IPR029033">
    <property type="entry name" value="His_PPase_superfam"/>
</dbReference>
<dbReference type="Gene3D" id="3.40.50.1240">
    <property type="entry name" value="Phosphoglycerate mutase-like"/>
    <property type="match status" value="1"/>
</dbReference>
<organism evidence="1 2">
    <name type="scientific">Streptomyces atratus</name>
    <dbReference type="NCBI Taxonomy" id="1893"/>
    <lineage>
        <taxon>Bacteria</taxon>
        <taxon>Bacillati</taxon>
        <taxon>Actinomycetota</taxon>
        <taxon>Actinomycetes</taxon>
        <taxon>Kitasatosporales</taxon>
        <taxon>Streptomycetaceae</taxon>
        <taxon>Streptomyces</taxon>
    </lineage>
</organism>
<dbReference type="RefSeq" id="WP_107408238.1">
    <property type="nucleotide sequence ID" value="NZ_CP108276.1"/>
</dbReference>
<dbReference type="Proteomes" id="UP000181909">
    <property type="component" value="Unassembled WGS sequence"/>
</dbReference>
<name>A0A1K2AUU3_STRAR</name>
<gene>
    <name evidence="1" type="ORF">SAMN02787144_1007277</name>
</gene>
<evidence type="ECO:0000313" key="1">
    <source>
        <dbReference type="EMBL" id="SFX89888.1"/>
    </source>
</evidence>
<dbReference type="EMBL" id="FPJO01000007">
    <property type="protein sequence ID" value="SFX89888.1"/>
    <property type="molecule type" value="Genomic_DNA"/>
</dbReference>
<dbReference type="InterPro" id="IPR013078">
    <property type="entry name" value="His_Pase_superF_clade-1"/>
</dbReference>
<reference evidence="1 2" key="1">
    <citation type="submission" date="2016-11" db="EMBL/GenBank/DDBJ databases">
        <authorList>
            <person name="Jaros S."/>
            <person name="Januszkiewicz K."/>
            <person name="Wedrychowicz H."/>
        </authorList>
    </citation>
    <scope>NUCLEOTIDE SEQUENCE [LARGE SCALE GENOMIC DNA]</scope>
    <source>
        <strain evidence="1 2">OK807</strain>
    </source>
</reference>
<dbReference type="OrthoDB" id="9800841at2"/>
<dbReference type="Pfam" id="PF00300">
    <property type="entry name" value="His_Phos_1"/>
    <property type="match status" value="1"/>
</dbReference>
<dbReference type="SUPFAM" id="SSF53254">
    <property type="entry name" value="Phosphoglycerate mutase-like"/>
    <property type="match status" value="1"/>
</dbReference>
<proteinExistence type="predicted"/>
<dbReference type="STRING" id="1893.SAMN02787144_1007277"/>
<dbReference type="AlphaFoldDB" id="A0A1K2AUU3"/>